<keyword evidence="2" id="KW-0378">Hydrolase</keyword>
<evidence type="ECO:0000259" key="8">
    <source>
        <dbReference type="PROSITE" id="PS51192"/>
    </source>
</evidence>
<dbReference type="SUPFAM" id="SSF51045">
    <property type="entry name" value="WW domain"/>
    <property type="match status" value="1"/>
</dbReference>
<evidence type="ECO:0000313" key="10">
    <source>
        <dbReference type="Proteomes" id="UP000239649"/>
    </source>
</evidence>
<dbReference type="GO" id="GO:0016791">
    <property type="term" value="F:phosphatase activity"/>
    <property type="evidence" value="ECO:0007669"/>
    <property type="project" value="InterPro"/>
</dbReference>
<feature type="compositionally biased region" description="Polar residues" evidence="5">
    <location>
        <begin position="254"/>
        <end position="263"/>
    </location>
</feature>
<feature type="compositionally biased region" description="Gly residues" evidence="5">
    <location>
        <begin position="182"/>
        <end position="195"/>
    </location>
</feature>
<feature type="compositionally biased region" description="Gly residues" evidence="5">
    <location>
        <begin position="1524"/>
        <end position="1538"/>
    </location>
</feature>
<proteinExistence type="predicted"/>
<feature type="compositionally biased region" description="Low complexity" evidence="5">
    <location>
        <begin position="278"/>
        <end position="292"/>
    </location>
</feature>
<feature type="compositionally biased region" description="Low complexity" evidence="5">
    <location>
        <begin position="214"/>
        <end position="230"/>
    </location>
</feature>
<evidence type="ECO:0000256" key="5">
    <source>
        <dbReference type="SAM" id="MobiDB-lite"/>
    </source>
</evidence>
<evidence type="ECO:0000259" key="6">
    <source>
        <dbReference type="PROSITE" id="PS50020"/>
    </source>
</evidence>
<dbReference type="SUPFAM" id="SSF52540">
    <property type="entry name" value="P-loop containing nucleoside triphosphate hydrolases"/>
    <property type="match status" value="1"/>
</dbReference>
<dbReference type="InterPro" id="IPR001650">
    <property type="entry name" value="Helicase_C-like"/>
</dbReference>
<dbReference type="EMBL" id="LHPF02000045">
    <property type="protein sequence ID" value="PSC67883.1"/>
    <property type="molecule type" value="Genomic_DNA"/>
</dbReference>
<name>A0A2P6V1C4_9CHLO</name>
<dbReference type="PANTHER" id="PTHR44533">
    <property type="entry name" value="DEAD/H RNA HELICASE, PUTATIVE-RELATED"/>
    <property type="match status" value="1"/>
</dbReference>
<feature type="domain" description="SAC" evidence="7">
    <location>
        <begin position="67"/>
        <end position="103"/>
    </location>
</feature>
<dbReference type="GO" id="GO:0005524">
    <property type="term" value="F:ATP binding"/>
    <property type="evidence" value="ECO:0007669"/>
    <property type="project" value="UniProtKB-KW"/>
</dbReference>
<evidence type="ECO:0000256" key="3">
    <source>
        <dbReference type="ARBA" id="ARBA00022806"/>
    </source>
</evidence>
<dbReference type="CDD" id="cd00201">
    <property type="entry name" value="WW"/>
    <property type="match status" value="1"/>
</dbReference>
<feature type="region of interest" description="Disordered" evidence="5">
    <location>
        <begin position="571"/>
        <end position="601"/>
    </location>
</feature>
<dbReference type="GO" id="GO:0004386">
    <property type="term" value="F:helicase activity"/>
    <property type="evidence" value="ECO:0007669"/>
    <property type="project" value="UniProtKB-KW"/>
</dbReference>
<feature type="region of interest" description="Disordered" evidence="5">
    <location>
        <begin position="168"/>
        <end position="292"/>
    </location>
</feature>
<dbReference type="InterPro" id="IPR027417">
    <property type="entry name" value="P-loop_NTPase"/>
</dbReference>
<dbReference type="SMART" id="SM00456">
    <property type="entry name" value="WW"/>
    <property type="match status" value="1"/>
</dbReference>
<organism evidence="9 10">
    <name type="scientific">Micractinium conductrix</name>
    <dbReference type="NCBI Taxonomy" id="554055"/>
    <lineage>
        <taxon>Eukaryota</taxon>
        <taxon>Viridiplantae</taxon>
        <taxon>Chlorophyta</taxon>
        <taxon>core chlorophytes</taxon>
        <taxon>Trebouxiophyceae</taxon>
        <taxon>Chlorellales</taxon>
        <taxon>Chlorellaceae</taxon>
        <taxon>Chlorella clade</taxon>
        <taxon>Micractinium</taxon>
    </lineage>
</organism>
<feature type="region of interest" description="Disordered" evidence="5">
    <location>
        <begin position="616"/>
        <end position="649"/>
    </location>
</feature>
<evidence type="ECO:0000256" key="1">
    <source>
        <dbReference type="ARBA" id="ARBA00022741"/>
    </source>
</evidence>
<keyword evidence="10" id="KW-1185">Reference proteome</keyword>
<dbReference type="InterPro" id="IPR001202">
    <property type="entry name" value="WW_dom"/>
</dbReference>
<feature type="compositionally biased region" description="Low complexity" evidence="5">
    <location>
        <begin position="579"/>
        <end position="598"/>
    </location>
</feature>
<keyword evidence="4" id="KW-0067">ATP-binding</keyword>
<dbReference type="Proteomes" id="UP000239649">
    <property type="component" value="Unassembled WGS sequence"/>
</dbReference>
<evidence type="ECO:0000256" key="4">
    <source>
        <dbReference type="ARBA" id="ARBA00022840"/>
    </source>
</evidence>
<dbReference type="OrthoDB" id="513631at2759"/>
<dbReference type="InterPro" id="IPR014001">
    <property type="entry name" value="Helicase_ATP-bd"/>
</dbReference>
<keyword evidence="1" id="KW-0547">Nucleotide-binding</keyword>
<feature type="compositionally biased region" description="Gly residues" evidence="5">
    <location>
        <begin position="1311"/>
        <end position="1325"/>
    </location>
</feature>
<accession>A0A2P6V1C4</accession>
<dbReference type="Pfam" id="PF00270">
    <property type="entry name" value="DEAD"/>
    <property type="match status" value="1"/>
</dbReference>
<evidence type="ECO:0000313" key="9">
    <source>
        <dbReference type="EMBL" id="PSC67883.1"/>
    </source>
</evidence>
<dbReference type="PROSITE" id="PS50275">
    <property type="entry name" value="SAC"/>
    <property type="match status" value="1"/>
</dbReference>
<dbReference type="PROSITE" id="PS50020">
    <property type="entry name" value="WW_DOMAIN_2"/>
    <property type="match status" value="1"/>
</dbReference>
<dbReference type="Gene3D" id="2.20.70.10">
    <property type="match status" value="1"/>
</dbReference>
<keyword evidence="3 9" id="KW-0347">Helicase</keyword>
<comment type="caution">
    <text evidence="9">The sequence shown here is derived from an EMBL/GenBank/DDBJ whole genome shotgun (WGS) entry which is preliminary data.</text>
</comment>
<evidence type="ECO:0000259" key="7">
    <source>
        <dbReference type="PROSITE" id="PS50275"/>
    </source>
</evidence>
<dbReference type="Pfam" id="PF26076">
    <property type="entry name" value="WHD_DDX60"/>
    <property type="match status" value="1"/>
</dbReference>
<feature type="compositionally biased region" description="Basic and acidic residues" evidence="5">
    <location>
        <begin position="2070"/>
        <end position="2086"/>
    </location>
</feature>
<dbReference type="GO" id="GO:0005737">
    <property type="term" value="C:cytoplasm"/>
    <property type="evidence" value="ECO:0007669"/>
    <property type="project" value="TreeGrafter"/>
</dbReference>
<reference evidence="9 10" key="1">
    <citation type="journal article" date="2018" name="Plant J.">
        <title>Genome sequences of Chlorella sorokiniana UTEX 1602 and Micractinium conductrix SAG 241.80: implications to maltose excretion by a green alga.</title>
        <authorList>
            <person name="Arriola M.B."/>
            <person name="Velmurugan N."/>
            <person name="Zhang Y."/>
            <person name="Plunkett M.H."/>
            <person name="Hondzo H."/>
            <person name="Barney B.M."/>
        </authorList>
    </citation>
    <scope>NUCLEOTIDE SEQUENCE [LARGE SCALE GENOMIC DNA]</scope>
    <source>
        <strain evidence="9 10">SAG 241.80</strain>
    </source>
</reference>
<gene>
    <name evidence="9" type="ORF">C2E20_8428</name>
</gene>
<evidence type="ECO:0000256" key="2">
    <source>
        <dbReference type="ARBA" id="ARBA00022801"/>
    </source>
</evidence>
<dbReference type="GO" id="GO:0003676">
    <property type="term" value="F:nucleic acid binding"/>
    <property type="evidence" value="ECO:0007669"/>
    <property type="project" value="InterPro"/>
</dbReference>
<sequence>MGRLSEEKAVEGFWSLMEPFVKQTGFATGWMEADEGVGQPRGGSAVQPSAPATAWPPCWRMRWQAQQSGVLRFNCADSLDRTNAATCFAMLPVLQEQLRVLGFELECATPPAAAALLRSRQRSSAGDIAGLAAANDTLEAAASGLPEGWEVRQHEGRLLYIDHINKTTQWAPPSPQQRPGSAGTGAAGGGGGSRPGSGAPLSARMMQSASDMLARLQQRSTSSTSPSRATPLERLERRSSPPRVASPEGHYWSRTGSSNSLNSVPHAASAPDVTLGGSRPSTASEAPPSPALALADPRRPWAFFDYDINDVRDRLYRDAVSEYVEIFRVHGDIHSFLYTGSPAMHSHVLSLVVQGGKGYGATSGVGKLQNLRVAVQRRWNNTVSDTSRQQAMELFLGLRIHDSPEQKGYFPGLQLGYTDSAHAQLGGVEAFEAQPLPPPSSAAHSRTPSSVTAWGPLGAGVDTLAASVAARLPQLEEHAAAGGGTDVERCDDDDDRAHAVPGVAAAVHDGVLGVRQSLLDLEPFPDDELPPAERHLHAQPPLAQQEQQHGVDSWGGDLEAELAAAAAPPAAFDPLGAVPHPEASPPSSQQQEEQQQQHPEQHTALRGDQLFSLDASGAAQPAAPSSGSGMSEAGPGAAAPSGEDSGGGALAPAAQERLQLAADVVDAAYAGLRPFYSNLLDDMGATDSFLICGHSLLLELLAGERLDWSHGGQFLQLRAALERFIAGINAANTTGLRYWVVLFDASAAVLPGAAAQAALALAASWLPALGVPTLRFSAWWGEDWRQWLERVRPSMLLLTDLPQGDPSGGAAAAASSAAQLQRARLFLQAAVVANQAQGVQCAFMSELRFMAEGHLFGFRTGWRSWVPSRRGTADRNALSAAAARDVGLAFERSAAEADGGSEGGALDAAALAQEIVGSAPPGRVRAALGAACCGLVAAQAAADGVPPTACQLYAQAWCLHELLLRRLSLQERALRLPEEPAGEAGGADGHSWQEVQRGLHTFLSAFHATAVAVLHSSSCSGSGATAAGGLACDGAGGSASGGASLALDASMADWVDGRLLHCVVQALWQGRPVGPLSPEEHVELQALLQQAAQHAASAGFAGGDSWAAALRQDAAPGKAGDVQHLLQQLLQPVPPQHVGSPAAEAGAPERRVLQENALVQAVVGSGGGVSAGLLLGLGAEEAGEYVEGSKAYDASFHWHSGKPIDATQMDVAAEELEVKQDLQAMTLEEVAACDALPPWVRRRAKFALEKIEFLLKGGFRNDAAKREKEAKKDLIQKVGATNRAWQTYYRHLEQYAKSLDATRFHHQPAGGKAGGGKGGGGGKGHAGQKQAGGVKKADLLRQKAAAERAAKAGDSAEEQWKLVRKGLEDRLDRSPWTAELAADVASLLSGLASKSPAVYLAAAKWRLQQLLGAWTAAARAAARATTASGSSSAGVGTSGDMQAQLVVDMWAAVADLVERGLLQAGNEGVPDKARQAAGGLCLEALRALGLRASEQHVAALLGSSGGAGGDGSSKKEGKKSGKGSKTGGDADGGGDAAGPGLGLSDARFQLRHCGHLLPHEAPPERDPRVESFNPDMWQRQVLDCIDDGASALVVAPTSSGKTFISSYCISSVVRRMDDPEGIVVFVAPTKALVNQVAAQVYKDFEAAAGVFTRDYRHNVEGCRILVTVPACLEILLLSPSNQAWARRIRYAILDEVHCMREVHLGEGGVRDGAGSTWEHILLLLRCPFLALSATIGNPDEFAAWLAGVKRLQREQDEAAGRRWAMAGRRRYEVELIQHSVRHSDLRLHTYVPAALEAGSADGGGGEGSGGEFGFGGSGWQLPASDRVASLERLGARGSGGSTAAQPCGRLVRMNPLAVLEASDLQGSFPPELSLEPVDVEQLYDAMRAAVAEGHVSSSVGALTLGSQADDAGSAGAGAWHAQAAAQLEELAPELYFAGLAGGGANRGPFFTRQQVRQYEAALKQLLLGWAGGDAAEGRAAAAAALAAVCREYQTPPEHDVMLEDGAAMVGLVLDLLRAGRLPAIAFSFERKVCHMLAEAVVGYLEKCEAQEKVANYEHYRALRDSAEKAEKAGKAARDAKPDKRQGGEQAAEEPAGGGWDEDAVLPEFSLAGKPKRLSTSEVEGLIWETAAASGWGGDNPLVQGLRRGIGIHHGGLPKMYRQVVEILFRAGHLRFVIATGTLAFGIHMPCRTVVFAGDHLFLNSLQFRQMMGRAGRRGFDPLGHICFFGISQRKVRSLMISPVPHLLGHFPLTLTMCLRALALHHIVSSSPCGGAGSKKKGGSALVSAKGGGGGGIEPSALVRDTLAAMFQRPFYAEGQPWLLQQVRHLFSFAVAYLARAGAIGEHDEPIGLAGLLCHLHWTDPANLALTSVLRTGVLDEICKGAKPGMSPAAFEPIAEQLLTVFSHMFQCIPLHRALLADPERFLESPSKVVLEPLPPAVHAAISAHNQQALQLCVGYVRAYVAGLGGEGGEAEAALPLSGLRLPVVPDRVSAGAAPPDSLLGLLGVQRVRYAVCSPFAALSGVGDEFSSMDDLVRSVRSGVLLDVATLPTVGMADRHGRPVPLNRYALDYWKHGQKDALVAANGMREGDAWQALSAFTDILRIVSVALGQTLPPDSFHPVAHCMDRLAQEYKHKFAVFNAAAPGRRGGY</sequence>
<feature type="region of interest" description="Disordered" evidence="5">
    <location>
        <begin position="1305"/>
        <end position="1337"/>
    </location>
</feature>
<feature type="compositionally biased region" description="Low complexity" evidence="5">
    <location>
        <begin position="616"/>
        <end position="643"/>
    </location>
</feature>
<dbReference type="InterPro" id="IPR011545">
    <property type="entry name" value="DEAD/DEAH_box_helicase_dom"/>
</dbReference>
<dbReference type="PANTHER" id="PTHR44533:SF4">
    <property type="entry name" value="DEAD_H RNA HELICASE, PUTATIVE-RELATED"/>
    <property type="match status" value="1"/>
</dbReference>
<dbReference type="SMART" id="SM00490">
    <property type="entry name" value="HELICc"/>
    <property type="match status" value="1"/>
</dbReference>
<dbReference type="InterPro" id="IPR036020">
    <property type="entry name" value="WW_dom_sf"/>
</dbReference>
<feature type="domain" description="WW" evidence="6">
    <location>
        <begin position="143"/>
        <end position="175"/>
    </location>
</feature>
<dbReference type="InterPro" id="IPR052431">
    <property type="entry name" value="SKI2_subfamily_helicases"/>
</dbReference>
<protein>
    <submittedName>
        <fullName evidence="9">ATP-dependent RNA helicase DDX60</fullName>
    </submittedName>
</protein>
<dbReference type="PROSITE" id="PS51192">
    <property type="entry name" value="HELICASE_ATP_BIND_1"/>
    <property type="match status" value="1"/>
</dbReference>
<feature type="region of interest" description="Disordered" evidence="5">
    <location>
        <begin position="1502"/>
        <end position="1538"/>
    </location>
</feature>
<dbReference type="Gene3D" id="3.40.50.300">
    <property type="entry name" value="P-loop containing nucleotide triphosphate hydrolases"/>
    <property type="match status" value="2"/>
</dbReference>
<dbReference type="InterPro" id="IPR059032">
    <property type="entry name" value="WHD_DDX60"/>
</dbReference>
<dbReference type="InterPro" id="IPR002013">
    <property type="entry name" value="SAC_dom"/>
</dbReference>
<dbReference type="FunFam" id="3.40.50.300:FF:001039">
    <property type="entry name" value="ATP-dependent RNA helicase DDX60"/>
    <property type="match status" value="1"/>
</dbReference>
<dbReference type="SMART" id="SM00487">
    <property type="entry name" value="DEXDc"/>
    <property type="match status" value="1"/>
</dbReference>
<dbReference type="STRING" id="554055.A0A2P6V1C4"/>
<feature type="domain" description="Helicase ATP-binding" evidence="8">
    <location>
        <begin position="1582"/>
        <end position="1753"/>
    </location>
</feature>
<feature type="region of interest" description="Disordered" evidence="5">
    <location>
        <begin position="2070"/>
        <end position="2100"/>
    </location>
</feature>
<dbReference type="Pfam" id="PF00271">
    <property type="entry name" value="Helicase_C"/>
    <property type="match status" value="1"/>
</dbReference>